<sequence length="406" mass="44311">MKNKLGDRKTLARALRVANRAIGVSSVTYLPPAFAFFRVFKNVNAGIVKGTSRQVDILSFHSSPFVSFISAYFNSSLHISGSRTLAESPKKRQLTGPGVVPSSATPTSSPRHPIFHPFPFHHQSRTRKTLILAKWGHIHRPESKSADCISVSRFPNPQHIPLVIPTFPPSPSVSSTLRLVFRLSTPFGLKAQYLGPHALHCVASGPLDQEISGNAASHRALHEDTKIPSSGFGYQSSVWIHPGTAFYGLSIFTSVLQTFFGFYAGFVNGNSPYLYIFGKLAAGFSIFTWLWLSVLMYFNRRPLSTHFLARSLAHFVSFVGLGIVWISIGTMLATQMPPECNKNATPKGVGPWCAAACFSSALAFLSGIFSLSAAYIVYRAARTSGAGLEINVAQANKLRMEGPDLY</sequence>
<dbReference type="OrthoDB" id="2992074at2759"/>
<dbReference type="KEGG" id="cci:CC1G_07529"/>
<name>A8P174_COPC7</name>
<reference evidence="3 4" key="1">
    <citation type="journal article" date="2010" name="Proc. Natl. Acad. Sci. U.S.A.">
        <title>Insights into evolution of multicellular fungi from the assembled chromosomes of the mushroom Coprinopsis cinerea (Coprinus cinereus).</title>
        <authorList>
            <person name="Stajich J.E."/>
            <person name="Wilke S.K."/>
            <person name="Ahren D."/>
            <person name="Au C.H."/>
            <person name="Birren B.W."/>
            <person name="Borodovsky M."/>
            <person name="Burns C."/>
            <person name="Canback B."/>
            <person name="Casselton L.A."/>
            <person name="Cheng C.K."/>
            <person name="Deng J."/>
            <person name="Dietrich F.S."/>
            <person name="Fargo D.C."/>
            <person name="Farman M.L."/>
            <person name="Gathman A.C."/>
            <person name="Goldberg J."/>
            <person name="Guigo R."/>
            <person name="Hoegger P.J."/>
            <person name="Hooker J.B."/>
            <person name="Huggins A."/>
            <person name="James T.Y."/>
            <person name="Kamada T."/>
            <person name="Kilaru S."/>
            <person name="Kodira C."/>
            <person name="Kues U."/>
            <person name="Kupfer D."/>
            <person name="Kwan H.S."/>
            <person name="Lomsadze A."/>
            <person name="Li W."/>
            <person name="Lilly W.W."/>
            <person name="Ma L.J."/>
            <person name="Mackey A.J."/>
            <person name="Manning G."/>
            <person name="Martin F."/>
            <person name="Muraguchi H."/>
            <person name="Natvig D.O."/>
            <person name="Palmerini H."/>
            <person name="Ramesh M.A."/>
            <person name="Rehmeyer C.J."/>
            <person name="Roe B.A."/>
            <person name="Shenoy N."/>
            <person name="Stanke M."/>
            <person name="Ter-Hovhannisyan V."/>
            <person name="Tunlid A."/>
            <person name="Velagapudi R."/>
            <person name="Vision T.J."/>
            <person name="Zeng Q."/>
            <person name="Zolan M.E."/>
            <person name="Pukkila P.J."/>
        </authorList>
    </citation>
    <scope>NUCLEOTIDE SEQUENCE [LARGE SCALE GENOMIC DNA]</scope>
    <source>
        <strain evidence="4">Okayama-7 / 130 / ATCC MYA-4618 / FGSC 9003</strain>
    </source>
</reference>
<feature type="transmembrane region" description="Helical" evidence="2">
    <location>
        <begin position="349"/>
        <end position="378"/>
    </location>
</feature>
<feature type="transmembrane region" description="Helical" evidence="2">
    <location>
        <begin position="307"/>
        <end position="329"/>
    </location>
</feature>
<keyword evidence="2" id="KW-1133">Transmembrane helix</keyword>
<keyword evidence="2" id="KW-0472">Membrane</keyword>
<dbReference type="VEuPathDB" id="FungiDB:CC1G_07529"/>
<dbReference type="InParanoid" id="A8P174"/>
<feature type="compositionally biased region" description="Low complexity" evidence="1">
    <location>
        <begin position="97"/>
        <end position="109"/>
    </location>
</feature>
<dbReference type="Proteomes" id="UP000001861">
    <property type="component" value="Unassembled WGS sequence"/>
</dbReference>
<keyword evidence="4" id="KW-1185">Reference proteome</keyword>
<evidence type="ECO:0000313" key="4">
    <source>
        <dbReference type="Proteomes" id="UP000001861"/>
    </source>
</evidence>
<feature type="region of interest" description="Disordered" evidence="1">
    <location>
        <begin position="84"/>
        <end position="109"/>
    </location>
</feature>
<dbReference type="RefSeq" id="XP_001838039.2">
    <property type="nucleotide sequence ID" value="XM_001837987.2"/>
</dbReference>
<accession>A8P174</accession>
<proteinExistence type="predicted"/>
<keyword evidence="2" id="KW-0812">Transmembrane</keyword>
<dbReference type="eggNOG" id="ENOG502RC4G">
    <property type="taxonomic scope" value="Eukaryota"/>
</dbReference>
<gene>
    <name evidence="3" type="ORF">CC1G_07529</name>
</gene>
<dbReference type="GeneID" id="6014608"/>
<dbReference type="HOGENOM" id="CLU_677955_0_0_1"/>
<protein>
    <recommendedName>
        <fullName evidence="5">MARVEL domain-containing protein</fullName>
    </recommendedName>
</protein>
<dbReference type="EMBL" id="AACS02000006">
    <property type="protein sequence ID" value="EAU83794.2"/>
    <property type="molecule type" value="Genomic_DNA"/>
</dbReference>
<dbReference type="AlphaFoldDB" id="A8P174"/>
<feature type="transmembrane region" description="Helical" evidence="2">
    <location>
        <begin position="245"/>
        <end position="267"/>
    </location>
</feature>
<evidence type="ECO:0000313" key="3">
    <source>
        <dbReference type="EMBL" id="EAU83794.2"/>
    </source>
</evidence>
<comment type="caution">
    <text evidence="3">The sequence shown here is derived from an EMBL/GenBank/DDBJ whole genome shotgun (WGS) entry which is preliminary data.</text>
</comment>
<feature type="transmembrane region" description="Helical" evidence="2">
    <location>
        <begin position="273"/>
        <end position="295"/>
    </location>
</feature>
<evidence type="ECO:0000256" key="1">
    <source>
        <dbReference type="SAM" id="MobiDB-lite"/>
    </source>
</evidence>
<organism evidence="3 4">
    <name type="scientific">Coprinopsis cinerea (strain Okayama-7 / 130 / ATCC MYA-4618 / FGSC 9003)</name>
    <name type="common">Inky cap fungus</name>
    <name type="synonym">Hormographiella aspergillata</name>
    <dbReference type="NCBI Taxonomy" id="240176"/>
    <lineage>
        <taxon>Eukaryota</taxon>
        <taxon>Fungi</taxon>
        <taxon>Dikarya</taxon>
        <taxon>Basidiomycota</taxon>
        <taxon>Agaricomycotina</taxon>
        <taxon>Agaricomycetes</taxon>
        <taxon>Agaricomycetidae</taxon>
        <taxon>Agaricales</taxon>
        <taxon>Agaricineae</taxon>
        <taxon>Psathyrellaceae</taxon>
        <taxon>Coprinopsis</taxon>
    </lineage>
</organism>
<evidence type="ECO:0008006" key="5">
    <source>
        <dbReference type="Google" id="ProtNLM"/>
    </source>
</evidence>
<evidence type="ECO:0000256" key="2">
    <source>
        <dbReference type="SAM" id="Phobius"/>
    </source>
</evidence>